<protein>
    <recommendedName>
        <fullName evidence="3">Polyketide cyclase / dehydrase and lipid transport family protein</fullName>
    </recommendedName>
</protein>
<dbReference type="Pfam" id="PF10604">
    <property type="entry name" value="Polyketide_cyc2"/>
    <property type="match status" value="1"/>
</dbReference>
<organism evidence="1 2">
    <name type="scientific">Pseudarthrobacter siccitolerans</name>
    <dbReference type="NCBI Taxonomy" id="861266"/>
    <lineage>
        <taxon>Bacteria</taxon>
        <taxon>Bacillati</taxon>
        <taxon>Actinomycetota</taxon>
        <taxon>Actinomycetes</taxon>
        <taxon>Micrococcales</taxon>
        <taxon>Micrococcaceae</taxon>
        <taxon>Pseudarthrobacter</taxon>
    </lineage>
</organism>
<keyword evidence="2" id="KW-1185">Reference proteome</keyword>
<dbReference type="InterPro" id="IPR023393">
    <property type="entry name" value="START-like_dom_sf"/>
</dbReference>
<sequence>MPQVRAERFIRIDPDTAFAFSQTTGTFRLKWDPFISGQQFLGGAASAGKGVRTRTRSRLGLTMVSEYVSYAPPKNVGMTMVSGPWFFENFGGGWRFTADDGGTRAVWKYTFSCRPALLRPVMERIGRWLLGREIEKRIEAFARACEDPALVAEFRALEPGKVNGKQQ</sequence>
<evidence type="ECO:0000313" key="1">
    <source>
        <dbReference type="EMBL" id="MDQ0674557.1"/>
    </source>
</evidence>
<comment type="caution">
    <text evidence="1">The sequence shown here is derived from an EMBL/GenBank/DDBJ whole genome shotgun (WGS) entry which is preliminary data.</text>
</comment>
<dbReference type="RefSeq" id="WP_306636210.1">
    <property type="nucleotide sequence ID" value="NZ_JAUSXB010000001.1"/>
</dbReference>
<gene>
    <name evidence="1" type="ORF">QFZ36_002118</name>
</gene>
<name>A0ABU0PLH5_9MICC</name>
<dbReference type="CDD" id="cd07812">
    <property type="entry name" value="SRPBCC"/>
    <property type="match status" value="1"/>
</dbReference>
<evidence type="ECO:0008006" key="3">
    <source>
        <dbReference type="Google" id="ProtNLM"/>
    </source>
</evidence>
<evidence type="ECO:0000313" key="2">
    <source>
        <dbReference type="Proteomes" id="UP001236806"/>
    </source>
</evidence>
<dbReference type="EMBL" id="JAUSXB010000001">
    <property type="protein sequence ID" value="MDQ0674557.1"/>
    <property type="molecule type" value="Genomic_DNA"/>
</dbReference>
<reference evidence="1 2" key="1">
    <citation type="submission" date="2023-07" db="EMBL/GenBank/DDBJ databases">
        <title>Comparative genomics of wheat-associated soil bacteria to identify genetic determinants of phenazine resistance.</title>
        <authorList>
            <person name="Mouncey N."/>
        </authorList>
    </citation>
    <scope>NUCLEOTIDE SEQUENCE [LARGE SCALE GENOMIC DNA]</scope>
    <source>
        <strain evidence="1 2">W1I3</strain>
    </source>
</reference>
<accession>A0ABU0PLH5</accession>
<dbReference type="InterPro" id="IPR019587">
    <property type="entry name" value="Polyketide_cyclase/dehydratase"/>
</dbReference>
<dbReference type="Proteomes" id="UP001236806">
    <property type="component" value="Unassembled WGS sequence"/>
</dbReference>
<proteinExistence type="predicted"/>
<dbReference type="SUPFAM" id="SSF55961">
    <property type="entry name" value="Bet v1-like"/>
    <property type="match status" value="1"/>
</dbReference>
<dbReference type="Gene3D" id="3.30.530.20">
    <property type="match status" value="1"/>
</dbReference>